<keyword evidence="1" id="KW-0732">Signal</keyword>
<dbReference type="EMBL" id="SNRW01013012">
    <property type="protein sequence ID" value="KAA6373118.1"/>
    <property type="molecule type" value="Genomic_DNA"/>
</dbReference>
<gene>
    <name evidence="2" type="ORF">EZS28_031354</name>
</gene>
<name>A0A5J4URN3_9EUKA</name>
<reference evidence="2 3" key="1">
    <citation type="submission" date="2019-03" db="EMBL/GenBank/DDBJ databases">
        <title>Single cell metagenomics reveals metabolic interactions within the superorganism composed of flagellate Streblomastix strix and complex community of Bacteroidetes bacteria on its surface.</title>
        <authorList>
            <person name="Treitli S.C."/>
            <person name="Kolisko M."/>
            <person name="Husnik F."/>
            <person name="Keeling P."/>
            <person name="Hampl V."/>
        </authorList>
    </citation>
    <scope>NUCLEOTIDE SEQUENCE [LARGE SCALE GENOMIC DNA]</scope>
    <source>
        <strain evidence="2">ST1C</strain>
    </source>
</reference>
<evidence type="ECO:0000313" key="3">
    <source>
        <dbReference type="Proteomes" id="UP000324800"/>
    </source>
</evidence>
<evidence type="ECO:0000313" key="2">
    <source>
        <dbReference type="EMBL" id="KAA6373118.1"/>
    </source>
</evidence>
<accession>A0A5J4URN3</accession>
<organism evidence="2 3">
    <name type="scientific">Streblomastix strix</name>
    <dbReference type="NCBI Taxonomy" id="222440"/>
    <lineage>
        <taxon>Eukaryota</taxon>
        <taxon>Metamonada</taxon>
        <taxon>Preaxostyla</taxon>
        <taxon>Oxymonadida</taxon>
        <taxon>Streblomastigidae</taxon>
        <taxon>Streblomastix</taxon>
    </lineage>
</organism>
<evidence type="ECO:0000256" key="1">
    <source>
        <dbReference type="SAM" id="SignalP"/>
    </source>
</evidence>
<dbReference type="AlphaFoldDB" id="A0A5J4URN3"/>
<proteinExistence type="predicted"/>
<sequence length="71" mass="7918">MKYLILLVTFILDVLEEIVYQMLEILRDCGLQLTDVCEDCCFGIGGGIVDALIGIKIQSYQFGQLSALDED</sequence>
<feature type="chain" id="PRO_5023918876" evidence="1">
    <location>
        <begin position="17"/>
        <end position="71"/>
    </location>
</feature>
<feature type="signal peptide" evidence="1">
    <location>
        <begin position="1"/>
        <end position="16"/>
    </location>
</feature>
<dbReference type="Proteomes" id="UP000324800">
    <property type="component" value="Unassembled WGS sequence"/>
</dbReference>
<protein>
    <submittedName>
        <fullName evidence="2">Uncharacterized protein</fullName>
    </submittedName>
</protein>
<comment type="caution">
    <text evidence="2">The sequence shown here is derived from an EMBL/GenBank/DDBJ whole genome shotgun (WGS) entry which is preliminary data.</text>
</comment>